<protein>
    <submittedName>
        <fullName evidence="1">Uncharacterized protein</fullName>
    </submittedName>
</protein>
<evidence type="ECO:0000313" key="2">
    <source>
        <dbReference type="Proteomes" id="UP001233999"/>
    </source>
</evidence>
<organism evidence="1 2">
    <name type="scientific">Diploptera punctata</name>
    <name type="common">Pacific beetle cockroach</name>
    <dbReference type="NCBI Taxonomy" id="6984"/>
    <lineage>
        <taxon>Eukaryota</taxon>
        <taxon>Metazoa</taxon>
        <taxon>Ecdysozoa</taxon>
        <taxon>Arthropoda</taxon>
        <taxon>Hexapoda</taxon>
        <taxon>Insecta</taxon>
        <taxon>Pterygota</taxon>
        <taxon>Neoptera</taxon>
        <taxon>Polyneoptera</taxon>
        <taxon>Dictyoptera</taxon>
        <taxon>Blattodea</taxon>
        <taxon>Blaberoidea</taxon>
        <taxon>Blaberidae</taxon>
        <taxon>Diplopterinae</taxon>
        <taxon>Diploptera</taxon>
    </lineage>
</organism>
<comment type="caution">
    <text evidence="1">The sequence shown here is derived from an EMBL/GenBank/DDBJ whole genome shotgun (WGS) entry which is preliminary data.</text>
</comment>
<reference evidence="1" key="1">
    <citation type="journal article" date="2023" name="IScience">
        <title>Live-bearing cockroach genome reveals convergent evolutionary mechanisms linked to viviparity in insects and beyond.</title>
        <authorList>
            <person name="Fouks B."/>
            <person name="Harrison M.C."/>
            <person name="Mikhailova A.A."/>
            <person name="Marchal E."/>
            <person name="English S."/>
            <person name="Carruthers M."/>
            <person name="Jennings E.C."/>
            <person name="Chiamaka E.L."/>
            <person name="Frigard R.A."/>
            <person name="Pippel M."/>
            <person name="Attardo G.M."/>
            <person name="Benoit J.B."/>
            <person name="Bornberg-Bauer E."/>
            <person name="Tobe S.S."/>
        </authorList>
    </citation>
    <scope>NUCLEOTIDE SEQUENCE</scope>
    <source>
        <strain evidence="1">Stay&amp;Tobe</strain>
    </source>
</reference>
<keyword evidence="2" id="KW-1185">Reference proteome</keyword>
<sequence length="52" mass="6261">RLSRGFGNYETPFSIPSFSRSEITFQSYYTHFRLQKNISHKITTQSKFRLKE</sequence>
<name>A0AAD7ZAR9_DIPPU</name>
<reference evidence="1" key="2">
    <citation type="submission" date="2023-05" db="EMBL/GenBank/DDBJ databases">
        <authorList>
            <person name="Fouks B."/>
        </authorList>
    </citation>
    <scope>NUCLEOTIDE SEQUENCE</scope>
    <source>
        <strain evidence="1">Stay&amp;Tobe</strain>
        <tissue evidence="1">Testes</tissue>
    </source>
</reference>
<gene>
    <name evidence="1" type="ORF">L9F63_006542</name>
</gene>
<evidence type="ECO:0000313" key="1">
    <source>
        <dbReference type="EMBL" id="KAJ9576871.1"/>
    </source>
</evidence>
<dbReference type="EMBL" id="JASPKZ010009387">
    <property type="protein sequence ID" value="KAJ9576871.1"/>
    <property type="molecule type" value="Genomic_DNA"/>
</dbReference>
<feature type="non-terminal residue" evidence="1">
    <location>
        <position position="52"/>
    </location>
</feature>
<feature type="non-terminal residue" evidence="1">
    <location>
        <position position="1"/>
    </location>
</feature>
<proteinExistence type="predicted"/>
<dbReference type="Proteomes" id="UP001233999">
    <property type="component" value="Unassembled WGS sequence"/>
</dbReference>
<accession>A0AAD7ZAR9</accession>
<dbReference type="AlphaFoldDB" id="A0AAD7ZAR9"/>